<dbReference type="Proteomes" id="UP000440578">
    <property type="component" value="Unassembled WGS sequence"/>
</dbReference>
<dbReference type="EMBL" id="VIIS01001591">
    <property type="protein sequence ID" value="KAF0295927.1"/>
    <property type="molecule type" value="Genomic_DNA"/>
</dbReference>
<evidence type="ECO:0000313" key="2">
    <source>
        <dbReference type="Proteomes" id="UP000440578"/>
    </source>
</evidence>
<comment type="caution">
    <text evidence="1">The sequence shown here is derived from an EMBL/GenBank/DDBJ whole genome shotgun (WGS) entry which is preliminary data.</text>
</comment>
<dbReference type="AlphaFoldDB" id="A0A6A4VHM2"/>
<sequence>MSVLFTLKTGSGTELNRPSMRFMRAHIWVVGVKRFKELTDDDSQPVAESDADDEETDMMEQIQEDKEVAAISKGMMEEEESPATRVMYGEEVEARAREELESFKGDLKSRIASALAGFSNVTIVRYLGRQLCSGSQRKLGRRPGVFRHTGQLEVFHSTNNTYAPKMKFFSVKDSWRTVPLLVSQYSSLKSTARGGTAGFRATGGV</sequence>
<accession>A0A6A4VHM2</accession>
<protein>
    <submittedName>
        <fullName evidence="1">Uncharacterized protein</fullName>
    </submittedName>
</protein>
<evidence type="ECO:0000313" key="1">
    <source>
        <dbReference type="EMBL" id="KAF0295927.1"/>
    </source>
</evidence>
<keyword evidence="2" id="KW-1185">Reference proteome</keyword>
<name>A0A6A4VHM2_AMPAM</name>
<reference evidence="1 2" key="1">
    <citation type="submission" date="2019-07" db="EMBL/GenBank/DDBJ databases">
        <title>Draft genome assembly of a fouling barnacle, Amphibalanus amphitrite (Darwin, 1854): The first reference genome for Thecostraca.</title>
        <authorList>
            <person name="Kim W."/>
        </authorList>
    </citation>
    <scope>NUCLEOTIDE SEQUENCE [LARGE SCALE GENOMIC DNA]</scope>
    <source>
        <strain evidence="1">SNU_AA5</strain>
        <tissue evidence="1">Soma without cirri and trophi</tissue>
    </source>
</reference>
<proteinExistence type="predicted"/>
<gene>
    <name evidence="1" type="ORF">FJT64_006638</name>
</gene>
<organism evidence="1 2">
    <name type="scientific">Amphibalanus amphitrite</name>
    <name type="common">Striped barnacle</name>
    <name type="synonym">Balanus amphitrite</name>
    <dbReference type="NCBI Taxonomy" id="1232801"/>
    <lineage>
        <taxon>Eukaryota</taxon>
        <taxon>Metazoa</taxon>
        <taxon>Ecdysozoa</taxon>
        <taxon>Arthropoda</taxon>
        <taxon>Crustacea</taxon>
        <taxon>Multicrustacea</taxon>
        <taxon>Cirripedia</taxon>
        <taxon>Thoracica</taxon>
        <taxon>Thoracicalcarea</taxon>
        <taxon>Balanomorpha</taxon>
        <taxon>Balanoidea</taxon>
        <taxon>Balanidae</taxon>
        <taxon>Amphibalaninae</taxon>
        <taxon>Amphibalanus</taxon>
    </lineage>
</organism>